<dbReference type="GO" id="GO:0016787">
    <property type="term" value="F:hydrolase activity"/>
    <property type="evidence" value="ECO:0007669"/>
    <property type="project" value="UniProtKB-KW"/>
</dbReference>
<dbReference type="Gene3D" id="3.60.15.10">
    <property type="entry name" value="Ribonuclease Z/Hydroxyacylglutathione hydrolase-like"/>
    <property type="match status" value="1"/>
</dbReference>
<evidence type="ECO:0000313" key="7">
    <source>
        <dbReference type="Proteomes" id="UP001189143"/>
    </source>
</evidence>
<comment type="caution">
    <text evidence="6">The sequence shown here is derived from an EMBL/GenBank/DDBJ whole genome shotgun (WGS) entry which is preliminary data.</text>
</comment>
<gene>
    <name evidence="6" type="ORF">CNEO2_40138</name>
</gene>
<dbReference type="Pfam" id="PF00753">
    <property type="entry name" value="Lactamase_B"/>
    <property type="match status" value="1"/>
</dbReference>
<dbReference type="EMBL" id="CAMTCP010000248">
    <property type="protein sequence ID" value="CAI3644162.1"/>
    <property type="molecule type" value="Genomic_DNA"/>
</dbReference>
<dbReference type="RefSeq" id="WP_125148916.1">
    <property type="nucleotide sequence ID" value="NZ_CAKJVD010000035.1"/>
</dbReference>
<sequence>MIIEAIPAGIYDANCYILVEENTKECGIIDPGGDSERLISQIDKLNAKPKFILLTHGHMDHVGGVIDLVKKYNIPFYISKADEEYMEKDDFVFGTLPKASGYLKENDILKLGDEIIKVLETPGHTKGGLCFLLNNDKVFTGDTLFNGSIGRTDFIGGSMSEIINSIKEKLLPLGDRVDVYPGHGDMTTIEHEKKYNPFL</sequence>
<dbReference type="CDD" id="cd06262">
    <property type="entry name" value="metallo-hydrolase-like_MBL-fold"/>
    <property type="match status" value="1"/>
</dbReference>
<feature type="domain" description="Metallo-beta-lactamase" evidence="5">
    <location>
        <begin position="12"/>
        <end position="183"/>
    </location>
</feature>
<dbReference type="SUPFAM" id="SSF56281">
    <property type="entry name" value="Metallo-hydrolase/oxidoreductase"/>
    <property type="match status" value="1"/>
</dbReference>
<dbReference type="InterPro" id="IPR001279">
    <property type="entry name" value="Metallo-B-lactamas"/>
</dbReference>
<proteinExistence type="predicted"/>
<protein>
    <submittedName>
        <fullName evidence="6">Metallo hydrolase/oxidoreductase domain protein</fullName>
    </submittedName>
</protein>
<dbReference type="Proteomes" id="UP001189143">
    <property type="component" value="Unassembled WGS sequence"/>
</dbReference>
<dbReference type="InterPro" id="IPR051453">
    <property type="entry name" value="MBL_Glyoxalase_II"/>
</dbReference>
<keyword evidence="2" id="KW-0479">Metal-binding</keyword>
<keyword evidence="3 6" id="KW-0378">Hydrolase</keyword>
<dbReference type="PANTHER" id="PTHR46233:SF3">
    <property type="entry name" value="HYDROXYACYLGLUTATHIONE HYDROLASE GLOC"/>
    <property type="match status" value="1"/>
</dbReference>
<evidence type="ECO:0000256" key="1">
    <source>
        <dbReference type="ARBA" id="ARBA00001947"/>
    </source>
</evidence>
<evidence type="ECO:0000313" key="6">
    <source>
        <dbReference type="EMBL" id="CAI3644162.1"/>
    </source>
</evidence>
<evidence type="ECO:0000256" key="4">
    <source>
        <dbReference type="ARBA" id="ARBA00022833"/>
    </source>
</evidence>
<dbReference type="GO" id="GO:0046872">
    <property type="term" value="F:metal ion binding"/>
    <property type="evidence" value="ECO:0007669"/>
    <property type="project" value="UniProtKB-KW"/>
</dbReference>
<organism evidence="6 7">
    <name type="scientific">Clostridium neonatale</name>
    <dbReference type="NCBI Taxonomy" id="137838"/>
    <lineage>
        <taxon>Bacteria</taxon>
        <taxon>Bacillati</taxon>
        <taxon>Bacillota</taxon>
        <taxon>Clostridia</taxon>
        <taxon>Eubacteriales</taxon>
        <taxon>Clostridiaceae</taxon>
        <taxon>Clostridium</taxon>
    </lineage>
</organism>
<evidence type="ECO:0000256" key="3">
    <source>
        <dbReference type="ARBA" id="ARBA00022801"/>
    </source>
</evidence>
<evidence type="ECO:0000256" key="2">
    <source>
        <dbReference type="ARBA" id="ARBA00022723"/>
    </source>
</evidence>
<comment type="cofactor">
    <cofactor evidence="1">
        <name>Zn(2+)</name>
        <dbReference type="ChEBI" id="CHEBI:29105"/>
    </cofactor>
</comment>
<dbReference type="InterPro" id="IPR036866">
    <property type="entry name" value="RibonucZ/Hydroxyglut_hydro"/>
</dbReference>
<accession>A0AAD1YIS3</accession>
<dbReference type="PANTHER" id="PTHR46233">
    <property type="entry name" value="HYDROXYACYLGLUTATHIONE HYDROLASE GLOC"/>
    <property type="match status" value="1"/>
</dbReference>
<dbReference type="AlphaFoldDB" id="A0AAD1YIS3"/>
<evidence type="ECO:0000259" key="5">
    <source>
        <dbReference type="SMART" id="SM00849"/>
    </source>
</evidence>
<name>A0AAD1YIS3_9CLOT</name>
<dbReference type="GeneID" id="68876977"/>
<keyword evidence="4" id="KW-0862">Zinc</keyword>
<reference evidence="6" key="1">
    <citation type="submission" date="2022-10" db="EMBL/GenBank/DDBJ databases">
        <authorList>
            <person name="Aires J."/>
            <person name="Mesa V."/>
        </authorList>
    </citation>
    <scope>NUCLEOTIDE SEQUENCE</scope>
    <source>
        <strain evidence="6">Clostridium neonatale JD116</strain>
    </source>
</reference>
<dbReference type="SMART" id="SM00849">
    <property type="entry name" value="Lactamase_B"/>
    <property type="match status" value="1"/>
</dbReference>